<evidence type="ECO:0000256" key="5">
    <source>
        <dbReference type="SAM" id="MobiDB-lite"/>
    </source>
</evidence>
<dbReference type="Proteomes" id="UP001209922">
    <property type="component" value="Unassembled WGS sequence"/>
</dbReference>
<dbReference type="InterPro" id="IPR050109">
    <property type="entry name" value="HTH-type_TetR-like_transc_reg"/>
</dbReference>
<feature type="region of interest" description="Disordered" evidence="5">
    <location>
        <begin position="201"/>
        <end position="233"/>
    </location>
</feature>
<feature type="DNA-binding region" description="H-T-H motif" evidence="4">
    <location>
        <begin position="39"/>
        <end position="58"/>
    </location>
</feature>
<proteinExistence type="predicted"/>
<evidence type="ECO:0000313" key="8">
    <source>
        <dbReference type="Proteomes" id="UP001209922"/>
    </source>
</evidence>
<dbReference type="PANTHER" id="PTHR30055:SF234">
    <property type="entry name" value="HTH-TYPE TRANSCRIPTIONAL REGULATOR BETI"/>
    <property type="match status" value="1"/>
</dbReference>
<name>A0ABT3JX67_9XANT</name>
<dbReference type="Pfam" id="PF17932">
    <property type="entry name" value="TetR_C_24"/>
    <property type="match status" value="1"/>
</dbReference>
<evidence type="ECO:0000256" key="4">
    <source>
        <dbReference type="PROSITE-ProRule" id="PRU00335"/>
    </source>
</evidence>
<evidence type="ECO:0000313" key="7">
    <source>
        <dbReference type="EMBL" id="MCW4473079.1"/>
    </source>
</evidence>
<dbReference type="PROSITE" id="PS50977">
    <property type="entry name" value="HTH_TETR_2"/>
    <property type="match status" value="1"/>
</dbReference>
<dbReference type="InterPro" id="IPR023772">
    <property type="entry name" value="DNA-bd_HTH_TetR-type_CS"/>
</dbReference>
<dbReference type="RefSeq" id="WP_265128066.1">
    <property type="nucleotide sequence ID" value="NZ_JAPCHY010000009.1"/>
</dbReference>
<dbReference type="Gene3D" id="1.10.357.10">
    <property type="entry name" value="Tetracycline Repressor, domain 2"/>
    <property type="match status" value="1"/>
</dbReference>
<accession>A0ABT3JX67</accession>
<evidence type="ECO:0000256" key="3">
    <source>
        <dbReference type="ARBA" id="ARBA00023163"/>
    </source>
</evidence>
<dbReference type="InterPro" id="IPR041490">
    <property type="entry name" value="KstR2_TetR_C"/>
</dbReference>
<dbReference type="Pfam" id="PF00440">
    <property type="entry name" value="TetR_N"/>
    <property type="match status" value="1"/>
</dbReference>
<dbReference type="SUPFAM" id="SSF46689">
    <property type="entry name" value="Homeodomain-like"/>
    <property type="match status" value="1"/>
</dbReference>
<dbReference type="InterPro" id="IPR001647">
    <property type="entry name" value="HTH_TetR"/>
</dbReference>
<evidence type="ECO:0000259" key="6">
    <source>
        <dbReference type="PROSITE" id="PS50977"/>
    </source>
</evidence>
<feature type="domain" description="HTH tetR-type" evidence="6">
    <location>
        <begin position="16"/>
        <end position="76"/>
    </location>
</feature>
<organism evidence="7 8">
    <name type="scientific">Xanthomonas chitinilytica</name>
    <dbReference type="NCBI Taxonomy" id="2989819"/>
    <lineage>
        <taxon>Bacteria</taxon>
        <taxon>Pseudomonadati</taxon>
        <taxon>Pseudomonadota</taxon>
        <taxon>Gammaproteobacteria</taxon>
        <taxon>Lysobacterales</taxon>
        <taxon>Lysobacteraceae</taxon>
        <taxon>Xanthomonas</taxon>
    </lineage>
</organism>
<dbReference type="InterPro" id="IPR036271">
    <property type="entry name" value="Tet_transcr_reg_TetR-rel_C_sf"/>
</dbReference>
<gene>
    <name evidence="7" type="ORF">OK345_11245</name>
</gene>
<keyword evidence="3" id="KW-0804">Transcription</keyword>
<sequence length="233" mass="25931">MADWKNNVPSRDQLRDAKRNAVLREASASFNKHGYHGTSLDDIAQRLEVTKPALYYYFPNKQAMLKACFDQAMEVAFANLARARREGGNGRQKLRLALSDLLQDFIGEHSVAVTVLEEGSLSPDDFQAVKSERRRFEHALRAFVREGIKDGSIVPCDPKLAVLALLGALGWVPRWYKPDGDWSKAQLNALMSDLLERMLSSEPADRLQAPRRTRAAAGPPPPGAAPRKAPRRG</sequence>
<dbReference type="EMBL" id="JAPCHY010000009">
    <property type="protein sequence ID" value="MCW4473079.1"/>
    <property type="molecule type" value="Genomic_DNA"/>
</dbReference>
<dbReference type="PANTHER" id="PTHR30055">
    <property type="entry name" value="HTH-TYPE TRANSCRIPTIONAL REGULATOR RUTR"/>
    <property type="match status" value="1"/>
</dbReference>
<comment type="caution">
    <text evidence="7">The sequence shown here is derived from an EMBL/GenBank/DDBJ whole genome shotgun (WGS) entry which is preliminary data.</text>
</comment>
<keyword evidence="8" id="KW-1185">Reference proteome</keyword>
<reference evidence="7 8" key="1">
    <citation type="submission" date="2022-10" db="EMBL/GenBank/DDBJ databases">
        <title>Xanthomonas sp. H13-6.</title>
        <authorList>
            <person name="Liu X."/>
            <person name="Deng Z."/>
            <person name="Jiang Y."/>
            <person name="Yu T."/>
            <person name="Ai J."/>
        </authorList>
    </citation>
    <scope>NUCLEOTIDE SEQUENCE [LARGE SCALE GENOMIC DNA]</scope>
    <source>
        <strain evidence="7 8">H13-6</strain>
    </source>
</reference>
<keyword evidence="1" id="KW-0805">Transcription regulation</keyword>
<dbReference type="PRINTS" id="PR00455">
    <property type="entry name" value="HTHTETR"/>
</dbReference>
<evidence type="ECO:0000256" key="1">
    <source>
        <dbReference type="ARBA" id="ARBA00023015"/>
    </source>
</evidence>
<dbReference type="InterPro" id="IPR009057">
    <property type="entry name" value="Homeodomain-like_sf"/>
</dbReference>
<evidence type="ECO:0000256" key="2">
    <source>
        <dbReference type="ARBA" id="ARBA00023125"/>
    </source>
</evidence>
<protein>
    <submittedName>
        <fullName evidence="7">TetR/AcrR family transcriptional regulator</fullName>
    </submittedName>
</protein>
<dbReference type="Gene3D" id="1.10.10.60">
    <property type="entry name" value="Homeodomain-like"/>
    <property type="match status" value="1"/>
</dbReference>
<dbReference type="SUPFAM" id="SSF48498">
    <property type="entry name" value="Tetracyclin repressor-like, C-terminal domain"/>
    <property type="match status" value="1"/>
</dbReference>
<dbReference type="PROSITE" id="PS01081">
    <property type="entry name" value="HTH_TETR_1"/>
    <property type="match status" value="1"/>
</dbReference>
<keyword evidence="2 4" id="KW-0238">DNA-binding</keyword>